<gene>
    <name evidence="10" type="ORF">Q9L58_005330</name>
</gene>
<dbReference type="InterPro" id="IPR036869">
    <property type="entry name" value="J_dom_sf"/>
</dbReference>
<evidence type="ECO:0000256" key="3">
    <source>
        <dbReference type="ARBA" id="ARBA00022989"/>
    </source>
</evidence>
<dbReference type="Pfam" id="PF00226">
    <property type="entry name" value="DnaJ"/>
    <property type="match status" value="1"/>
</dbReference>
<organism evidence="10 11">
    <name type="scientific">Discina gigas</name>
    <dbReference type="NCBI Taxonomy" id="1032678"/>
    <lineage>
        <taxon>Eukaryota</taxon>
        <taxon>Fungi</taxon>
        <taxon>Dikarya</taxon>
        <taxon>Ascomycota</taxon>
        <taxon>Pezizomycotina</taxon>
        <taxon>Pezizomycetes</taxon>
        <taxon>Pezizales</taxon>
        <taxon>Discinaceae</taxon>
        <taxon>Discina</taxon>
    </lineage>
</organism>
<feature type="compositionally biased region" description="Basic and acidic residues" evidence="6">
    <location>
        <begin position="214"/>
        <end position="224"/>
    </location>
</feature>
<evidence type="ECO:0000256" key="6">
    <source>
        <dbReference type="SAM" id="MobiDB-lite"/>
    </source>
</evidence>
<feature type="chain" id="PRO_5046655878" description="J domain-containing protein" evidence="8">
    <location>
        <begin position="22"/>
        <end position="384"/>
    </location>
</feature>
<feature type="compositionally biased region" description="Basic and acidic residues" evidence="6">
    <location>
        <begin position="361"/>
        <end position="371"/>
    </location>
</feature>
<dbReference type="CDD" id="cd06257">
    <property type="entry name" value="DnaJ"/>
    <property type="match status" value="1"/>
</dbReference>
<dbReference type="Gene3D" id="1.10.287.110">
    <property type="entry name" value="DnaJ domain"/>
    <property type="match status" value="1"/>
</dbReference>
<dbReference type="SUPFAM" id="SSF46565">
    <property type="entry name" value="Chaperone J-domain"/>
    <property type="match status" value="1"/>
</dbReference>
<reference evidence="10 11" key="1">
    <citation type="submission" date="2024-02" db="EMBL/GenBank/DDBJ databases">
        <title>Discinaceae phylogenomics.</title>
        <authorList>
            <person name="Dirks A.C."/>
            <person name="James T.Y."/>
        </authorList>
    </citation>
    <scope>NUCLEOTIDE SEQUENCE [LARGE SCALE GENOMIC DNA]</scope>
    <source>
        <strain evidence="10 11">ACD0624</strain>
    </source>
</reference>
<feature type="region of interest" description="Disordered" evidence="6">
    <location>
        <begin position="212"/>
        <end position="255"/>
    </location>
</feature>
<dbReference type="PANTHER" id="PTHR44653">
    <property type="entry name" value="DNAJ HOMOLOG SUBFAMILY C MEMBER 1"/>
    <property type="match status" value="1"/>
</dbReference>
<evidence type="ECO:0000256" key="5">
    <source>
        <dbReference type="ARBA" id="ARBA00037847"/>
    </source>
</evidence>
<evidence type="ECO:0000313" key="11">
    <source>
        <dbReference type="Proteomes" id="UP001447188"/>
    </source>
</evidence>
<keyword evidence="2 8" id="KW-0732">Signal</keyword>
<dbReference type="PANTHER" id="PTHR44653:SF2">
    <property type="entry name" value="DNAJ HOMOLOG SUBFAMILY C MEMBER 1"/>
    <property type="match status" value="1"/>
</dbReference>
<feature type="compositionally biased region" description="Basic residues" evidence="6">
    <location>
        <begin position="228"/>
        <end position="237"/>
    </location>
</feature>
<keyword evidence="4 7" id="KW-0472">Membrane</keyword>
<dbReference type="Proteomes" id="UP001447188">
    <property type="component" value="Unassembled WGS sequence"/>
</dbReference>
<protein>
    <recommendedName>
        <fullName evidence="9">J domain-containing protein</fullName>
    </recommendedName>
</protein>
<evidence type="ECO:0000256" key="8">
    <source>
        <dbReference type="SAM" id="SignalP"/>
    </source>
</evidence>
<comment type="subcellular location">
    <subcellularLocation>
        <location evidence="5">Endomembrane system</location>
        <topology evidence="5">Single-pass membrane protein</topology>
    </subcellularLocation>
</comment>
<evidence type="ECO:0000256" key="2">
    <source>
        <dbReference type="ARBA" id="ARBA00022729"/>
    </source>
</evidence>
<feature type="domain" description="J" evidence="9">
    <location>
        <begin position="45"/>
        <end position="129"/>
    </location>
</feature>
<dbReference type="SMART" id="SM00271">
    <property type="entry name" value="DnaJ"/>
    <property type="match status" value="1"/>
</dbReference>
<dbReference type="PROSITE" id="PS50076">
    <property type="entry name" value="DNAJ_2"/>
    <property type="match status" value="1"/>
</dbReference>
<comment type="caution">
    <text evidence="10">The sequence shown here is derived from an EMBL/GenBank/DDBJ whole genome shotgun (WGS) entry which is preliminary data.</text>
</comment>
<evidence type="ECO:0000256" key="7">
    <source>
        <dbReference type="SAM" id="Phobius"/>
    </source>
</evidence>
<feature type="transmembrane region" description="Helical" evidence="7">
    <location>
        <begin position="153"/>
        <end position="173"/>
    </location>
</feature>
<name>A0ABR3GJI2_9PEZI</name>
<sequence>MRSPVLITFLFVACLATAVYAWSKEDHEIFRLRDEVEIYEGEGTTFYDFVGVKNGVSATIDDISKAYKKQSIRLHPDKHKPKPAPGSTKKLTKGQIRDSKKLASERFSRLALVRTILSGPLRERYDHFLKNGFPRWRGTGYYYARFRPGITTVLVGLFVFCGGGMHYAILLLNSRQQRAFMERYIKHARTAAWGEAGVPGLADIQAHQAAVAEAAEKEAEKEPPMNRAQRRLNKPKKLGAGGTSTPAPGPNGAGKRRVVAENGKILIVDSAGDVFLDGKDEDGKDVQYPLNLDDIEGPKLRNTFLVRLPLWAFMITVGRFLPAKKVVEESSDSDDDDDSSESGSASGSARETRSKKKGVAKKVESRGDGVPRRKVTQRPAKKQK</sequence>
<keyword evidence="3 7" id="KW-1133">Transmembrane helix</keyword>
<evidence type="ECO:0000256" key="4">
    <source>
        <dbReference type="ARBA" id="ARBA00023136"/>
    </source>
</evidence>
<feature type="region of interest" description="Disordered" evidence="6">
    <location>
        <begin position="329"/>
        <end position="384"/>
    </location>
</feature>
<proteinExistence type="predicted"/>
<feature type="compositionally biased region" description="Acidic residues" evidence="6">
    <location>
        <begin position="329"/>
        <end position="340"/>
    </location>
</feature>
<dbReference type="InterPro" id="IPR052606">
    <property type="entry name" value="DnaJ_domain_protein"/>
</dbReference>
<keyword evidence="11" id="KW-1185">Reference proteome</keyword>
<feature type="signal peptide" evidence="8">
    <location>
        <begin position="1"/>
        <end position="21"/>
    </location>
</feature>
<accession>A0ABR3GJI2</accession>
<feature type="compositionally biased region" description="Basic residues" evidence="6">
    <location>
        <begin position="372"/>
        <end position="384"/>
    </location>
</feature>
<dbReference type="InterPro" id="IPR001623">
    <property type="entry name" value="DnaJ_domain"/>
</dbReference>
<keyword evidence="1 7" id="KW-0812">Transmembrane</keyword>
<evidence type="ECO:0000256" key="1">
    <source>
        <dbReference type="ARBA" id="ARBA00022692"/>
    </source>
</evidence>
<dbReference type="EMBL" id="JBBBZM010000064">
    <property type="protein sequence ID" value="KAL0635696.1"/>
    <property type="molecule type" value="Genomic_DNA"/>
</dbReference>
<evidence type="ECO:0000259" key="9">
    <source>
        <dbReference type="PROSITE" id="PS50076"/>
    </source>
</evidence>
<evidence type="ECO:0000313" key="10">
    <source>
        <dbReference type="EMBL" id="KAL0635696.1"/>
    </source>
</evidence>